<sequence>MESPRHWAVGSAGAQHAPNRDLFYGSIDRMKSPAYTAALSAAAAATPVSRRLSSTSSGQGDSVVPPTTPDDEAKTRSAAGPVSEDIVVSMRDQVRQRNPQAFQEKIEKQANGQGSGVSGLHKRGCHCKKSHCKKKYCECFQAGVNCGVHCKCDECHNTVEDGLPPPPRPSGKQSASASANALTVVANPTDRNKTSPGTPPAPGKETTSLDARRTSSRSVKRKAWTSSTGAPATSEQPRRLTTPSTDSSASQHRALSSGVLSPPDMVWPANTLAQAQGHVLGSAGSSAAPVLSPAAPFDHGSISRILGRTALEQACQLQQLQSVTEASRLLSASLDGRREGLGPHCAPELGPSPQKDAQSPVEDRVQVEGIGQCFDMAHESDRGVLDSATFQDHAPCFHAGTASNAKHPKSALLKPPGGVVALPRARHEEFSLAELAAAEEALCTATPWTEQHDGTLHRPGHGAADMDVEHMMLGPEGVIPCAKNLLERAQSVTFKTEDPMHLDQANLKRGLWMGQEIGREKSSHTSKSSQVRKLTDVPRLGTTSGGRRGTPQRSASLPAPQASITGTQSALTRSHSSAEDADAEMLSPSAPSNYGQGQMLRMGAGRTLISPK</sequence>
<dbReference type="Pfam" id="PF03638">
    <property type="entry name" value="TCR"/>
    <property type="match status" value="1"/>
</dbReference>
<feature type="region of interest" description="Disordered" evidence="4">
    <location>
        <begin position="164"/>
        <end position="262"/>
    </location>
</feature>
<dbReference type="InterPro" id="IPR033467">
    <property type="entry name" value="Tesmin/TSO1-like_CXC"/>
</dbReference>
<keyword evidence="3" id="KW-0539">Nucleus</keyword>
<feature type="region of interest" description="Disordered" evidence="4">
    <location>
        <begin position="50"/>
        <end position="83"/>
    </location>
</feature>
<gene>
    <name evidence="6" type="ORF">WJX75_007116</name>
</gene>
<accession>A0ABR2YDF6</accession>
<reference evidence="6 7" key="1">
    <citation type="journal article" date="2024" name="Nat. Commun.">
        <title>Phylogenomics reveals the evolutionary origins of lichenization in chlorophyte algae.</title>
        <authorList>
            <person name="Puginier C."/>
            <person name="Libourel C."/>
            <person name="Otte J."/>
            <person name="Skaloud P."/>
            <person name="Haon M."/>
            <person name="Grisel S."/>
            <person name="Petersen M."/>
            <person name="Berrin J.G."/>
            <person name="Delaux P.M."/>
            <person name="Dal Grande F."/>
            <person name="Keller J."/>
        </authorList>
    </citation>
    <scope>NUCLEOTIDE SEQUENCE [LARGE SCALE GENOMIC DNA]</scope>
    <source>
        <strain evidence="6 7">SAG 216-7</strain>
    </source>
</reference>
<dbReference type="Proteomes" id="UP001491310">
    <property type="component" value="Unassembled WGS sequence"/>
</dbReference>
<feature type="domain" description="CRC" evidence="5">
    <location>
        <begin position="92"/>
        <end position="160"/>
    </location>
</feature>
<organism evidence="6 7">
    <name type="scientific">Coccomyxa subellipsoidea</name>
    <dbReference type="NCBI Taxonomy" id="248742"/>
    <lineage>
        <taxon>Eukaryota</taxon>
        <taxon>Viridiplantae</taxon>
        <taxon>Chlorophyta</taxon>
        <taxon>core chlorophytes</taxon>
        <taxon>Trebouxiophyceae</taxon>
        <taxon>Trebouxiophyceae incertae sedis</taxon>
        <taxon>Coccomyxaceae</taxon>
        <taxon>Coccomyxa</taxon>
    </lineage>
</organism>
<feature type="compositionally biased region" description="Polar residues" evidence="4">
    <location>
        <begin position="171"/>
        <end position="181"/>
    </location>
</feature>
<evidence type="ECO:0000259" key="5">
    <source>
        <dbReference type="PROSITE" id="PS51634"/>
    </source>
</evidence>
<evidence type="ECO:0000256" key="3">
    <source>
        <dbReference type="ARBA" id="ARBA00023242"/>
    </source>
</evidence>
<evidence type="ECO:0000256" key="4">
    <source>
        <dbReference type="SAM" id="MobiDB-lite"/>
    </source>
</evidence>
<evidence type="ECO:0000256" key="2">
    <source>
        <dbReference type="ARBA" id="ARBA00007267"/>
    </source>
</evidence>
<comment type="similarity">
    <text evidence="2">Belongs to the lin-54 family.</text>
</comment>
<evidence type="ECO:0000313" key="7">
    <source>
        <dbReference type="Proteomes" id="UP001491310"/>
    </source>
</evidence>
<dbReference type="InterPro" id="IPR028307">
    <property type="entry name" value="Lin-54_fam"/>
</dbReference>
<feature type="compositionally biased region" description="Polar residues" evidence="4">
    <location>
        <begin position="224"/>
        <end position="254"/>
    </location>
</feature>
<proteinExistence type="inferred from homology"/>
<evidence type="ECO:0000256" key="1">
    <source>
        <dbReference type="ARBA" id="ARBA00004123"/>
    </source>
</evidence>
<protein>
    <recommendedName>
        <fullName evidence="5">CRC domain-containing protein</fullName>
    </recommendedName>
</protein>
<dbReference type="InterPro" id="IPR005172">
    <property type="entry name" value="CRC"/>
</dbReference>
<comment type="subcellular location">
    <subcellularLocation>
        <location evidence="1">Nucleus</location>
    </subcellularLocation>
</comment>
<feature type="region of interest" description="Disordered" evidence="4">
    <location>
        <begin position="519"/>
        <end position="612"/>
    </location>
</feature>
<keyword evidence="7" id="KW-1185">Reference proteome</keyword>
<feature type="compositionally biased region" description="Polar residues" evidence="4">
    <location>
        <begin position="51"/>
        <end position="60"/>
    </location>
</feature>
<dbReference type="PROSITE" id="PS51634">
    <property type="entry name" value="CRC"/>
    <property type="match status" value="1"/>
</dbReference>
<feature type="compositionally biased region" description="Polar residues" evidence="4">
    <location>
        <begin position="562"/>
        <end position="575"/>
    </location>
</feature>
<evidence type="ECO:0000313" key="6">
    <source>
        <dbReference type="EMBL" id="KAK9902812.1"/>
    </source>
</evidence>
<comment type="caution">
    <text evidence="6">The sequence shown here is derived from an EMBL/GenBank/DDBJ whole genome shotgun (WGS) entry which is preliminary data.</text>
</comment>
<dbReference type="SMART" id="SM01114">
    <property type="entry name" value="CXC"/>
    <property type="match status" value="1"/>
</dbReference>
<feature type="compositionally biased region" description="Basic residues" evidence="4">
    <location>
        <begin position="214"/>
        <end position="223"/>
    </location>
</feature>
<dbReference type="PANTHER" id="PTHR12446">
    <property type="entry name" value="TESMIN/TSO1-RELATED"/>
    <property type="match status" value="1"/>
</dbReference>
<dbReference type="EMBL" id="JALJOT010000015">
    <property type="protein sequence ID" value="KAK9902812.1"/>
    <property type="molecule type" value="Genomic_DNA"/>
</dbReference>
<feature type="region of interest" description="Disordered" evidence="4">
    <location>
        <begin position="336"/>
        <end position="361"/>
    </location>
</feature>
<dbReference type="PANTHER" id="PTHR12446:SF34">
    <property type="entry name" value="PROTEIN LIN-54 HOMOLOG"/>
    <property type="match status" value="1"/>
</dbReference>
<name>A0ABR2YDF6_9CHLO</name>